<dbReference type="InterPro" id="IPR042235">
    <property type="entry name" value="ZP-C_dom"/>
</dbReference>
<feature type="compositionally biased region" description="Pro residues" evidence="20">
    <location>
        <begin position="62"/>
        <end position="81"/>
    </location>
</feature>
<dbReference type="CDD" id="cd00111">
    <property type="entry name" value="Trefoil"/>
    <property type="match status" value="1"/>
</dbReference>
<dbReference type="InterPro" id="IPR055355">
    <property type="entry name" value="ZP-C"/>
</dbReference>
<feature type="disulfide bond" evidence="19">
    <location>
        <begin position="197"/>
        <end position="212"/>
    </location>
</feature>
<dbReference type="GO" id="GO:0005886">
    <property type="term" value="C:plasma membrane"/>
    <property type="evidence" value="ECO:0007669"/>
    <property type="project" value="UniProtKB-SubCell"/>
</dbReference>
<dbReference type="InterPro" id="IPR044913">
    <property type="entry name" value="P_trefoil_dom_sf"/>
</dbReference>
<dbReference type="Gene3D" id="4.10.110.10">
    <property type="entry name" value="Spasmolytic Protein, domain 1"/>
    <property type="match status" value="1"/>
</dbReference>
<evidence type="ECO:0000259" key="23">
    <source>
        <dbReference type="PROSITE" id="PS51448"/>
    </source>
</evidence>
<dbReference type="Gene3D" id="2.60.40.4100">
    <property type="entry name" value="Zona pellucida, ZP-C domain"/>
    <property type="match status" value="1"/>
</dbReference>
<dbReference type="GO" id="GO:0032190">
    <property type="term" value="F:acrosin binding"/>
    <property type="evidence" value="ECO:0007669"/>
    <property type="project" value="TreeGrafter"/>
</dbReference>
<dbReference type="SUPFAM" id="SSF57492">
    <property type="entry name" value="Trefoil"/>
    <property type="match status" value="1"/>
</dbReference>
<dbReference type="AlphaFoldDB" id="A0A8U1BIT7"/>
<keyword evidence="3" id="KW-1003">Cell membrane</keyword>
<keyword evidence="12" id="KW-0325">Glycoprotein</keyword>
<dbReference type="Pfam" id="PF23344">
    <property type="entry name" value="ZP-N"/>
    <property type="match status" value="1"/>
</dbReference>
<evidence type="ECO:0000256" key="19">
    <source>
        <dbReference type="PROSITE-ProRule" id="PRU00779"/>
    </source>
</evidence>
<evidence type="ECO:0000256" key="16">
    <source>
        <dbReference type="ARBA" id="ARBA00040238"/>
    </source>
</evidence>
<evidence type="ECO:0000256" key="12">
    <source>
        <dbReference type="ARBA" id="ARBA00023180"/>
    </source>
</evidence>
<dbReference type="SMART" id="SM00241">
    <property type="entry name" value="ZP"/>
    <property type="match status" value="1"/>
</dbReference>
<sequence length="545" mass="60342">MKWSVVCLVAVATLGWLCDAQNYFEKPGWPPIQTPPSWPPQPPQKPAQPPQWPAQPQQWPANPLPRPALPPQRPAQPPQWPAQPQQWPAQPPQRPAQPPQRPAQPPQRPAQPPQRPAQPPQRPAQPPQRPAQPPQRPAQPQQWPAKPLPRPALPPQWPVQALQFPAQPSKPSQRPKFPSDSGLKQSCDVEPQNKVHCGPPDITATHCEAINCCFDGRMCFYGKAVTVQCTKDGQFVVVVARDATLPNLELDSISLLGGNGPHCNAIGTTSAFAIYQFKVTECGTVMTEETDTIIYENRMSSSYQVGVGPFGSITRDSQYDLTFQCRYKGSTIVAVVIDVRPVPPPNPEIAPGPLTVELRLGSGSCHTKGCNEEDVAYASYYTEADYPVTKVLRDPVYAEVRILARTDPNIVLTLGRCWATTTPNPLSLPQWDLLIDGCPYQDDRYLTTPIAVGPSSGLSFPSHYRRFVLKMFTFVDPMSMSPLRETVFIHCNTAVCQPSLGDTCEPRCYRKRRDIPAAVQKTTRIKSNLVSSGELILTDPRELTN</sequence>
<keyword evidence="5" id="KW-0272">Extracellular matrix</keyword>
<dbReference type="PANTHER" id="PTHR23343:SF31">
    <property type="entry name" value="ZONA PELLUCIDA SPERM-BINDING PROTEIN 4"/>
    <property type="match status" value="1"/>
</dbReference>
<keyword evidence="7" id="KW-0812">Transmembrane</keyword>
<comment type="function">
    <text evidence="15">Component of the zona pellucida, an extracellular matrix surrounding oocytes which mediates sperm binding, induction of the acrosome reaction and prevents post-fertilization polyspermy. The zona pellucida is composed of 3 to 4 glycoproteins, ZP1, ZP2, ZP3, and ZP4. ZP4 may act as a sperm receptor.</text>
</comment>
<feature type="compositionally biased region" description="Pro residues" evidence="20">
    <location>
        <begin position="89"/>
        <end position="137"/>
    </location>
</feature>
<evidence type="ECO:0000256" key="5">
    <source>
        <dbReference type="ARBA" id="ARBA00022530"/>
    </source>
</evidence>
<evidence type="ECO:0000256" key="18">
    <source>
        <dbReference type="ARBA" id="ARBA00042573"/>
    </source>
</evidence>
<evidence type="ECO:0000256" key="3">
    <source>
        <dbReference type="ARBA" id="ARBA00022475"/>
    </source>
</evidence>
<evidence type="ECO:0000256" key="9">
    <source>
        <dbReference type="ARBA" id="ARBA00023136"/>
    </source>
</evidence>
<keyword evidence="4" id="KW-0964">Secreted</keyword>
<evidence type="ECO:0000256" key="10">
    <source>
        <dbReference type="ARBA" id="ARBA00023157"/>
    </source>
</evidence>
<dbReference type="PROSITE" id="PS00025">
    <property type="entry name" value="P_TREFOIL_1"/>
    <property type="match status" value="1"/>
</dbReference>
<feature type="domain" description="P-type" evidence="23">
    <location>
        <begin position="185"/>
        <end position="223"/>
    </location>
</feature>
<feature type="compositionally biased region" description="Pro residues" evidence="20">
    <location>
        <begin position="28"/>
        <end position="53"/>
    </location>
</feature>
<dbReference type="GeneID" id="120053973"/>
<dbReference type="GO" id="GO:0060468">
    <property type="term" value="P:prevention of polyspermy"/>
    <property type="evidence" value="ECO:0007669"/>
    <property type="project" value="TreeGrafter"/>
</dbReference>
<dbReference type="GO" id="GO:0035805">
    <property type="term" value="C:egg coat"/>
    <property type="evidence" value="ECO:0007669"/>
    <property type="project" value="UniProtKB-SubCell"/>
</dbReference>
<dbReference type="InterPro" id="IPR000519">
    <property type="entry name" value="P_trefoil_dom"/>
</dbReference>
<protein>
    <recommendedName>
        <fullName evidence="16">Zona pellucida sperm-binding protein 4</fullName>
    </recommendedName>
    <alternativeName>
        <fullName evidence="18">Zona pellucida glycoprotein 4</fullName>
    </alternativeName>
    <alternativeName>
        <fullName evidence="17">Zona pellucida protein B</fullName>
    </alternativeName>
</protein>
<comment type="subcellular location">
    <subcellularLocation>
        <location evidence="1">Cell membrane</location>
        <topology evidence="1">Single-pass type I membrane protein</topology>
    </subcellularLocation>
    <subcellularLocation>
        <location evidence="14">Zona pellucida</location>
    </subcellularLocation>
</comment>
<dbReference type="InterPro" id="IPR055356">
    <property type="entry name" value="ZP-N"/>
</dbReference>
<reference evidence="25" key="1">
    <citation type="submission" date="2025-08" db="UniProtKB">
        <authorList>
            <consortium name="RefSeq"/>
        </authorList>
    </citation>
    <scope>IDENTIFICATION</scope>
    <source>
        <tissue evidence="25">White muscle</tissue>
    </source>
</reference>
<evidence type="ECO:0000256" key="15">
    <source>
        <dbReference type="ARBA" id="ARBA00037545"/>
    </source>
</evidence>
<dbReference type="Proteomes" id="UP000808372">
    <property type="component" value="Chromosome 9"/>
</dbReference>
<dbReference type="InterPro" id="IPR001507">
    <property type="entry name" value="ZP_dom"/>
</dbReference>
<evidence type="ECO:0000256" key="2">
    <source>
        <dbReference type="ARBA" id="ARBA00010863"/>
    </source>
</evidence>
<dbReference type="PANTHER" id="PTHR23343">
    <property type="entry name" value="ZONA PELLUCIDA SPERM-BINDING PROTEIN"/>
    <property type="match status" value="1"/>
</dbReference>
<proteinExistence type="inferred from homology"/>
<keyword evidence="13" id="KW-0278">Fertilization</keyword>
<keyword evidence="21" id="KW-0732">Signal</keyword>
<feature type="compositionally biased region" description="Pro residues" evidence="20">
    <location>
        <begin position="146"/>
        <end position="157"/>
    </location>
</feature>
<keyword evidence="6" id="KW-0165">Cleavage on pair of basic residues</keyword>
<dbReference type="Pfam" id="PF00100">
    <property type="entry name" value="Zona_pellucida"/>
    <property type="match status" value="1"/>
</dbReference>
<accession>A0A8U1BIT7</accession>
<evidence type="ECO:0000256" key="11">
    <source>
        <dbReference type="ARBA" id="ARBA00023170"/>
    </source>
</evidence>
<dbReference type="PROSITE" id="PS51034">
    <property type="entry name" value="ZP_2"/>
    <property type="match status" value="1"/>
</dbReference>
<evidence type="ECO:0000256" key="7">
    <source>
        <dbReference type="ARBA" id="ARBA00022692"/>
    </source>
</evidence>
<comment type="similarity">
    <text evidence="2">Belongs to the ZP domain family. ZPB subfamily.</text>
</comment>
<evidence type="ECO:0000313" key="25">
    <source>
        <dbReference type="RefSeq" id="XP_038857245.1"/>
    </source>
</evidence>
<keyword evidence="11" id="KW-0675">Receptor</keyword>
<dbReference type="InterPro" id="IPR017957">
    <property type="entry name" value="P_trefoil_CS"/>
</dbReference>
<evidence type="ECO:0000256" key="6">
    <source>
        <dbReference type="ARBA" id="ARBA00022685"/>
    </source>
</evidence>
<keyword evidence="10 19" id="KW-1015">Disulfide bond</keyword>
<feature type="chain" id="PRO_5036460772" description="Zona pellucida sperm-binding protein 4" evidence="21">
    <location>
        <begin position="21"/>
        <end position="545"/>
    </location>
</feature>
<dbReference type="SMART" id="SM00018">
    <property type="entry name" value="PD"/>
    <property type="match status" value="1"/>
</dbReference>
<dbReference type="KEGG" id="snh:120053973"/>
<feature type="region of interest" description="Disordered" evidence="20">
    <location>
        <begin position="27"/>
        <end position="187"/>
    </location>
</feature>
<dbReference type="RefSeq" id="XP_038857245.1">
    <property type="nucleotide sequence ID" value="XM_039001317.1"/>
</dbReference>
<keyword evidence="8" id="KW-1133">Transmembrane helix</keyword>
<feature type="domain" description="ZP" evidence="22">
    <location>
        <begin position="228"/>
        <end position="511"/>
    </location>
</feature>
<evidence type="ECO:0000256" key="14">
    <source>
        <dbReference type="ARBA" id="ARBA00024183"/>
    </source>
</evidence>
<feature type="signal peptide" evidence="21">
    <location>
        <begin position="1"/>
        <end position="20"/>
    </location>
</feature>
<dbReference type="InterPro" id="IPR051148">
    <property type="entry name" value="Zona_Pellucida_Domain_gp"/>
</dbReference>
<evidence type="ECO:0000256" key="21">
    <source>
        <dbReference type="SAM" id="SignalP"/>
    </source>
</evidence>
<keyword evidence="9" id="KW-0472">Membrane</keyword>
<comment type="caution">
    <text evidence="19">Lacks conserved residue(s) required for the propagation of feature annotation.</text>
</comment>
<evidence type="ECO:0000256" key="13">
    <source>
        <dbReference type="ARBA" id="ARBA00023279"/>
    </source>
</evidence>
<evidence type="ECO:0000313" key="24">
    <source>
        <dbReference type="Proteomes" id="UP000808372"/>
    </source>
</evidence>
<dbReference type="GO" id="GO:0035804">
    <property type="term" value="F:structural constituent of egg coat"/>
    <property type="evidence" value="ECO:0007669"/>
    <property type="project" value="TreeGrafter"/>
</dbReference>
<dbReference type="Pfam" id="PF00088">
    <property type="entry name" value="Trefoil"/>
    <property type="match status" value="1"/>
</dbReference>
<name>A0A8U1BIT7_SALNM</name>
<dbReference type="GO" id="GO:0007339">
    <property type="term" value="P:binding of sperm to zona pellucida"/>
    <property type="evidence" value="ECO:0007669"/>
    <property type="project" value="TreeGrafter"/>
</dbReference>
<feature type="disulfide bond" evidence="19">
    <location>
        <begin position="187"/>
        <end position="213"/>
    </location>
</feature>
<evidence type="ECO:0000256" key="4">
    <source>
        <dbReference type="ARBA" id="ARBA00022525"/>
    </source>
</evidence>
<evidence type="ECO:0000256" key="20">
    <source>
        <dbReference type="SAM" id="MobiDB-lite"/>
    </source>
</evidence>
<organism evidence="24 25">
    <name type="scientific">Salvelinus namaycush</name>
    <name type="common">Lake trout</name>
    <name type="synonym">Salmo namaycush</name>
    <dbReference type="NCBI Taxonomy" id="8040"/>
    <lineage>
        <taxon>Eukaryota</taxon>
        <taxon>Metazoa</taxon>
        <taxon>Chordata</taxon>
        <taxon>Craniata</taxon>
        <taxon>Vertebrata</taxon>
        <taxon>Euteleostomi</taxon>
        <taxon>Actinopterygii</taxon>
        <taxon>Neopterygii</taxon>
        <taxon>Teleostei</taxon>
        <taxon>Protacanthopterygii</taxon>
        <taxon>Salmoniformes</taxon>
        <taxon>Salmonidae</taxon>
        <taxon>Salmoninae</taxon>
        <taxon>Salvelinus</taxon>
    </lineage>
</organism>
<keyword evidence="24" id="KW-1185">Reference proteome</keyword>
<dbReference type="Gene3D" id="2.60.40.3210">
    <property type="entry name" value="Zona pellucida, ZP-N domain"/>
    <property type="match status" value="1"/>
</dbReference>
<evidence type="ECO:0000256" key="17">
    <source>
        <dbReference type="ARBA" id="ARBA00042273"/>
    </source>
</evidence>
<dbReference type="OrthoDB" id="8919081at2759"/>
<dbReference type="PROSITE" id="PS51448">
    <property type="entry name" value="P_TREFOIL_2"/>
    <property type="match status" value="1"/>
</dbReference>
<gene>
    <name evidence="25" type="primary">LOC120053973</name>
</gene>
<evidence type="ECO:0000256" key="1">
    <source>
        <dbReference type="ARBA" id="ARBA00004251"/>
    </source>
</evidence>
<evidence type="ECO:0000256" key="8">
    <source>
        <dbReference type="ARBA" id="ARBA00022989"/>
    </source>
</evidence>
<evidence type="ECO:0000259" key="22">
    <source>
        <dbReference type="PROSITE" id="PS51034"/>
    </source>
</evidence>